<organism evidence="2">
    <name type="scientific">Chromera velia CCMP2878</name>
    <dbReference type="NCBI Taxonomy" id="1169474"/>
    <lineage>
        <taxon>Eukaryota</taxon>
        <taxon>Sar</taxon>
        <taxon>Alveolata</taxon>
        <taxon>Colpodellida</taxon>
        <taxon>Chromeraceae</taxon>
        <taxon>Chromera</taxon>
    </lineage>
</organism>
<accession>A0A0G4FS94</accession>
<name>A0A0G4FS94_9ALVE</name>
<feature type="compositionally biased region" description="Polar residues" evidence="1">
    <location>
        <begin position="288"/>
        <end position="310"/>
    </location>
</feature>
<evidence type="ECO:0000256" key="1">
    <source>
        <dbReference type="SAM" id="MobiDB-lite"/>
    </source>
</evidence>
<gene>
    <name evidence="2" type="ORF">Cvel_3687</name>
</gene>
<dbReference type="AlphaFoldDB" id="A0A0G4FS94"/>
<dbReference type="EMBL" id="CDMZ01000595">
    <property type="protein sequence ID" value="CEM17570.1"/>
    <property type="molecule type" value="Genomic_DNA"/>
</dbReference>
<protein>
    <submittedName>
        <fullName evidence="2">Uncharacterized protein</fullName>
    </submittedName>
</protein>
<feature type="compositionally biased region" description="Polar residues" evidence="1">
    <location>
        <begin position="340"/>
        <end position="352"/>
    </location>
</feature>
<sequence length="352" mass="37216">MGALSGRLQAERLKINPTVTGLCVDKANLCVRYNVPNKNITKHFSLFREGQLLESITSEPMPAGAPLPSAEQTQAALQSLLSAQKIPQEEAELGIRVAVAFADQVVKNWSALDSLTTQGILSEALAQVRETERNPDAPVVRWAIEQVCAQGQTYSLYFKHDGTEEKKRVIFFLVVVKKLKGNKTTSSSHAVTGEGGHLPPQNSARAISAQGSGGSGSASVSLPPAGAPSLFPTPGSSTLPLPHGAGQRAHSGIERGVLGSLAPSGPSLAAYEGMPETVSDSSPLSSSRQQLHWQQQRMHGNPNSSTNMSMMQVDPRLSYGGDGGQIPPHGQYECLETSAGEPSQSQPLPLQG</sequence>
<feature type="region of interest" description="Disordered" evidence="1">
    <location>
        <begin position="184"/>
        <end position="249"/>
    </location>
</feature>
<feature type="compositionally biased region" description="Low complexity" evidence="1">
    <location>
        <begin position="217"/>
        <end position="229"/>
    </location>
</feature>
<feature type="region of interest" description="Disordered" evidence="1">
    <location>
        <begin position="268"/>
        <end position="352"/>
    </location>
</feature>
<proteinExistence type="predicted"/>
<evidence type="ECO:0000313" key="2">
    <source>
        <dbReference type="EMBL" id="CEM17570.1"/>
    </source>
</evidence>
<reference evidence="2" key="1">
    <citation type="submission" date="2014-11" db="EMBL/GenBank/DDBJ databases">
        <authorList>
            <person name="Otto D Thomas"/>
            <person name="Naeem Raeece"/>
        </authorList>
    </citation>
    <scope>NUCLEOTIDE SEQUENCE</scope>
</reference>
<dbReference type="VEuPathDB" id="CryptoDB:Cvel_3687"/>